<evidence type="ECO:0000256" key="2">
    <source>
        <dbReference type="ARBA" id="ARBA00004991"/>
    </source>
</evidence>
<evidence type="ECO:0000256" key="8">
    <source>
        <dbReference type="ARBA" id="ARBA00049371"/>
    </source>
</evidence>
<gene>
    <name evidence="12" type="primary">smpd5</name>
    <name evidence="12" type="ORF">AOXY_G3071</name>
</gene>
<feature type="region of interest" description="Disordered" evidence="9">
    <location>
        <begin position="567"/>
        <end position="591"/>
    </location>
</feature>
<feature type="transmembrane region" description="Helical" evidence="10">
    <location>
        <begin position="64"/>
        <end position="86"/>
    </location>
</feature>
<comment type="caution">
    <text evidence="12">The sequence shown here is derived from an EMBL/GenBank/DDBJ whole genome shotgun (WGS) entry which is preliminary data.</text>
</comment>
<feature type="domain" description="Endonuclease/exonuclease/phosphatase" evidence="11">
    <location>
        <begin position="278"/>
        <end position="535"/>
    </location>
</feature>
<accession>A0AAD8GF29</accession>
<dbReference type="FunFam" id="3.60.10.10:FF:000114">
    <property type="entry name" value="Sphingomyelin phosphodiesterase 5"/>
    <property type="match status" value="1"/>
</dbReference>
<dbReference type="InterPro" id="IPR005135">
    <property type="entry name" value="Endo/exonuclease/phosphatase"/>
</dbReference>
<evidence type="ECO:0000256" key="10">
    <source>
        <dbReference type="SAM" id="Phobius"/>
    </source>
</evidence>
<dbReference type="CDD" id="cd09078">
    <property type="entry name" value="nSMase"/>
    <property type="match status" value="1"/>
</dbReference>
<protein>
    <recommendedName>
        <fullName evidence="4">sphingomyelin phosphodiesterase</fullName>
        <ecNumber evidence="4">3.1.4.12</ecNumber>
    </recommendedName>
</protein>
<dbReference type="GO" id="GO:0004767">
    <property type="term" value="F:sphingomyelin phosphodiesterase activity"/>
    <property type="evidence" value="ECO:0007669"/>
    <property type="project" value="UniProtKB-EC"/>
</dbReference>
<comment type="pathway">
    <text evidence="2">Sphingolipid metabolism.</text>
</comment>
<comment type="pathway">
    <text evidence="1">Lipid metabolism; sphingolipid metabolism.</text>
</comment>
<dbReference type="Gene3D" id="3.60.10.10">
    <property type="entry name" value="Endonuclease/exonuclease/phosphatase"/>
    <property type="match status" value="1"/>
</dbReference>
<dbReference type="EC" id="3.1.4.12" evidence="4"/>
<comment type="catalytic activity">
    <reaction evidence="7">
        <text>a sphingomyelin + H2O = phosphocholine + an N-acylsphing-4-enine + H(+)</text>
        <dbReference type="Rhea" id="RHEA:19253"/>
        <dbReference type="ChEBI" id="CHEBI:15377"/>
        <dbReference type="ChEBI" id="CHEBI:15378"/>
        <dbReference type="ChEBI" id="CHEBI:17636"/>
        <dbReference type="ChEBI" id="CHEBI:52639"/>
        <dbReference type="ChEBI" id="CHEBI:295975"/>
        <dbReference type="EC" id="3.1.4.12"/>
    </reaction>
    <physiologicalReaction direction="left-to-right" evidence="7">
        <dbReference type="Rhea" id="RHEA:19254"/>
    </physiologicalReaction>
</comment>
<dbReference type="InterPro" id="IPR036691">
    <property type="entry name" value="Endo/exonu/phosph_ase_sf"/>
</dbReference>
<dbReference type="Proteomes" id="UP001230051">
    <property type="component" value="Unassembled WGS sequence"/>
</dbReference>
<keyword evidence="6" id="KW-0443">Lipid metabolism</keyword>
<keyword evidence="10" id="KW-0472">Membrane</keyword>
<dbReference type="SUPFAM" id="SSF56219">
    <property type="entry name" value="DNase I-like"/>
    <property type="match status" value="1"/>
</dbReference>
<evidence type="ECO:0000313" key="13">
    <source>
        <dbReference type="Proteomes" id="UP001230051"/>
    </source>
</evidence>
<dbReference type="InterPro" id="IPR017766">
    <property type="entry name" value="Sphingomyelinase/PLipase_C"/>
</dbReference>
<comment type="similarity">
    <text evidence="3">Belongs to the neutral sphingomyelinase family.</text>
</comment>
<dbReference type="Pfam" id="PF03372">
    <property type="entry name" value="Exo_endo_phos"/>
    <property type="match status" value="1"/>
</dbReference>
<dbReference type="GO" id="GO:0006684">
    <property type="term" value="P:sphingomyelin metabolic process"/>
    <property type="evidence" value="ECO:0007669"/>
    <property type="project" value="TreeGrafter"/>
</dbReference>
<keyword evidence="13" id="KW-1185">Reference proteome</keyword>
<evidence type="ECO:0000256" key="5">
    <source>
        <dbReference type="ARBA" id="ARBA00022801"/>
    </source>
</evidence>
<dbReference type="InterPro" id="IPR038772">
    <property type="entry name" value="Sph/SMPD2-like"/>
</dbReference>
<keyword evidence="10" id="KW-0812">Transmembrane</keyword>
<evidence type="ECO:0000256" key="9">
    <source>
        <dbReference type="SAM" id="MobiDB-lite"/>
    </source>
</evidence>
<keyword evidence="6" id="KW-0746">Sphingolipid metabolism</keyword>
<evidence type="ECO:0000313" key="12">
    <source>
        <dbReference type="EMBL" id="KAK1173045.1"/>
    </source>
</evidence>
<feature type="compositionally biased region" description="Polar residues" evidence="9">
    <location>
        <begin position="576"/>
        <end position="591"/>
    </location>
</feature>
<dbReference type="AlphaFoldDB" id="A0AAD8GF29"/>
<dbReference type="GO" id="GO:0016020">
    <property type="term" value="C:membrane"/>
    <property type="evidence" value="ECO:0007669"/>
    <property type="project" value="GOC"/>
</dbReference>
<feature type="region of interest" description="Disordered" evidence="9">
    <location>
        <begin position="169"/>
        <end position="235"/>
    </location>
</feature>
<evidence type="ECO:0000256" key="7">
    <source>
        <dbReference type="ARBA" id="ARBA00047268"/>
    </source>
</evidence>
<dbReference type="EMBL" id="JAGXEW010000003">
    <property type="protein sequence ID" value="KAK1173045.1"/>
    <property type="molecule type" value="Genomic_DNA"/>
</dbReference>
<evidence type="ECO:0000259" key="11">
    <source>
        <dbReference type="Pfam" id="PF03372"/>
    </source>
</evidence>
<evidence type="ECO:0000256" key="4">
    <source>
        <dbReference type="ARBA" id="ARBA00012369"/>
    </source>
</evidence>
<dbReference type="PANTHER" id="PTHR16320">
    <property type="entry name" value="SPHINGOMYELINASE FAMILY MEMBER"/>
    <property type="match status" value="1"/>
</dbReference>
<name>A0AAD8GF29_ACIOX</name>
<comment type="catalytic activity">
    <reaction evidence="8">
        <text>N-(hexadecanoyl)-sphing-4-enine-1-phosphocholine + H2O = N-hexadecanoylsphing-4-enine + phosphocholine + H(+)</text>
        <dbReference type="Rhea" id="RHEA:45644"/>
        <dbReference type="ChEBI" id="CHEBI:15377"/>
        <dbReference type="ChEBI" id="CHEBI:15378"/>
        <dbReference type="ChEBI" id="CHEBI:72959"/>
        <dbReference type="ChEBI" id="CHEBI:78646"/>
        <dbReference type="ChEBI" id="CHEBI:295975"/>
    </reaction>
    <physiologicalReaction direction="left-to-right" evidence="8">
        <dbReference type="Rhea" id="RHEA:45645"/>
    </physiologicalReaction>
</comment>
<evidence type="ECO:0000256" key="3">
    <source>
        <dbReference type="ARBA" id="ARBA00006335"/>
    </source>
</evidence>
<evidence type="ECO:0000256" key="6">
    <source>
        <dbReference type="ARBA" id="ARBA00022919"/>
    </source>
</evidence>
<dbReference type="PANTHER" id="PTHR16320:SF9">
    <property type="entry name" value="SPHINGOMYELIN PHOSPHODIESTERASE 5"/>
    <property type="match status" value="1"/>
</dbReference>
<evidence type="ECO:0000256" key="1">
    <source>
        <dbReference type="ARBA" id="ARBA00004760"/>
    </source>
</evidence>
<dbReference type="GO" id="GO:0005737">
    <property type="term" value="C:cytoplasm"/>
    <property type="evidence" value="ECO:0007669"/>
    <property type="project" value="TreeGrafter"/>
</dbReference>
<organism evidence="12 13">
    <name type="scientific">Acipenser oxyrinchus oxyrinchus</name>
    <dbReference type="NCBI Taxonomy" id="40147"/>
    <lineage>
        <taxon>Eukaryota</taxon>
        <taxon>Metazoa</taxon>
        <taxon>Chordata</taxon>
        <taxon>Craniata</taxon>
        <taxon>Vertebrata</taxon>
        <taxon>Euteleostomi</taxon>
        <taxon>Actinopterygii</taxon>
        <taxon>Chondrostei</taxon>
        <taxon>Acipenseriformes</taxon>
        <taxon>Acipenseridae</taxon>
        <taxon>Acipenser</taxon>
    </lineage>
</organism>
<reference evidence="12" key="1">
    <citation type="submission" date="2022-02" db="EMBL/GenBank/DDBJ databases">
        <title>Atlantic sturgeon de novo genome assembly.</title>
        <authorList>
            <person name="Stock M."/>
            <person name="Klopp C."/>
            <person name="Guiguen Y."/>
            <person name="Cabau C."/>
            <person name="Parinello H."/>
            <person name="Santidrian Yebra-Pimentel E."/>
            <person name="Kuhl H."/>
            <person name="Dirks R.P."/>
            <person name="Guessner J."/>
            <person name="Wuertz S."/>
            <person name="Du K."/>
            <person name="Schartl M."/>
        </authorList>
    </citation>
    <scope>NUCLEOTIDE SEQUENCE</scope>
    <source>
        <strain evidence="12">STURGEONOMICS-FGT-2020</strain>
        <tissue evidence="12">Whole blood</tissue>
    </source>
</reference>
<proteinExistence type="inferred from homology"/>
<keyword evidence="5" id="KW-0378">Hydrolase</keyword>
<feature type="transmembrane region" description="Helical" evidence="10">
    <location>
        <begin position="20"/>
        <end position="43"/>
    </location>
</feature>
<dbReference type="GO" id="GO:0005576">
    <property type="term" value="C:extracellular region"/>
    <property type="evidence" value="ECO:0007669"/>
    <property type="project" value="InterPro"/>
</dbReference>
<keyword evidence="10" id="KW-1133">Transmembrane helix</keyword>
<sequence length="591" mass="65186">MALRESPFANGCMAGLHSLSWGLIFPCFWFLDQMIAACLPTTLEKKQRQEEQCSLGPLRSCFGPPLLLVLFVLTAPVALIGFLMWAPLQAARRPFIYSRGITSNREEGAANKLTGERGSFGFVTANLCLLPDSLARFNNLGHTQTRSKQIAQRVIQSVNRSQIEIYVDSPSSDTDSYCSRTSLLSPSRSYGSTDSQPPNRPPLVSDSSLPLEEVVCESGGGEGDSNPNAGEWDVAPGTAEVTKGAHLNQNSHSSKKAGQESQELDNVPWEVSSVFPTSVDFVCLQEVFDKRAAQKMKDILSPTFSHVLYDVGVYAFHGCCSSFKFFNSGLFFASRYPVLDAAFHCYPNGKGEDALAAKGLLCVKVQVGRNHQAKNIVGYVSCTHLHAPEADGGIRCAQLTLVSEWISEFQALTKRAHEIVVFDTLCGDFNFDNCCPGDAQEQKHKIFEYRDPCRVGPGQEKPWVIGTLLQQPTMYDEEVSTPQSLQRSLQNEDVRRSYIAPPFGSGGSPCDYPEPGVPWVGRRIDYMLYREDSLSQNCKTEIEKFTFITQLAGLTDHIPVGMRLGVSMNTEDPGGQQENRTHSLQQNPFST</sequence>
<feature type="compositionally biased region" description="Polar residues" evidence="9">
    <location>
        <begin position="169"/>
        <end position="197"/>
    </location>
</feature>